<keyword evidence="6" id="KW-1185">Reference proteome</keyword>
<comment type="caution">
    <text evidence="5">The sequence shown here is derived from an EMBL/GenBank/DDBJ whole genome shotgun (WGS) entry which is preliminary data.</text>
</comment>
<dbReference type="Gene3D" id="3.40.630.10">
    <property type="entry name" value="Zn peptidases"/>
    <property type="match status" value="1"/>
</dbReference>
<name>A0A853FSN2_9BURK</name>
<sequence length="396" mass="43123">MAVISQIEAVHPELVDIRRRIHANPETAFQEVETSQLVAGELRKFGIEVHTNVGRTGVVGVLRNGSSTRRIALRADMDALPMTEMNTFAHHSKNAGRMHACGHDGHTTMLLGAARHLAEHRGFDGTVVFIFQPAEEGGHAGARAMLRDGLLTRFPFDIIFGIHNMPDIPTGQFSIVPGPMMASSSLWDIWVRGRGGHAAQPQLAVDPIVIAAEMIQALQSVVSRRRDPLSPAVLSITQVHAGEAYNVLPDTVQLCGTVRTFDKRTLDQIEADMRRIAEGLPSLYGASGELDFRRGYPAVVNHDKAAAFAAQAVRDAFGNEALVQDPVPTMAGEDFSYYLEEVPGAFIFLGNGMVAHKDRGDGSGSHQLHNPLYDFNDALLPIGASFWTHLVRAYLS</sequence>
<gene>
    <name evidence="5" type="ORF">H0A72_06225</name>
</gene>
<dbReference type="InterPro" id="IPR036264">
    <property type="entry name" value="Bact_exopeptidase_dim_dom"/>
</dbReference>
<dbReference type="SUPFAM" id="SSF55031">
    <property type="entry name" value="Bacterial exopeptidase dimerisation domain"/>
    <property type="match status" value="1"/>
</dbReference>
<evidence type="ECO:0000256" key="1">
    <source>
        <dbReference type="ARBA" id="ARBA00006153"/>
    </source>
</evidence>
<dbReference type="InterPro" id="IPR002933">
    <property type="entry name" value="Peptidase_M20"/>
</dbReference>
<evidence type="ECO:0000259" key="4">
    <source>
        <dbReference type="Pfam" id="PF07687"/>
    </source>
</evidence>
<accession>A0A853FSN2</accession>
<feature type="binding site" evidence="3">
    <location>
        <position position="369"/>
    </location>
    <ligand>
        <name>Mn(2+)</name>
        <dbReference type="ChEBI" id="CHEBI:29035"/>
        <label>2</label>
    </ligand>
</feature>
<comment type="similarity">
    <text evidence="1">Belongs to the peptidase M20 family.</text>
</comment>
<keyword evidence="3" id="KW-0464">Manganese</keyword>
<dbReference type="Pfam" id="PF07687">
    <property type="entry name" value="M20_dimer"/>
    <property type="match status" value="1"/>
</dbReference>
<feature type="domain" description="Peptidase M20 dimerisation" evidence="4">
    <location>
        <begin position="189"/>
        <end position="278"/>
    </location>
</feature>
<evidence type="ECO:0000256" key="2">
    <source>
        <dbReference type="ARBA" id="ARBA00022801"/>
    </source>
</evidence>
<keyword evidence="2 5" id="KW-0378">Hydrolase</keyword>
<proteinExistence type="inferred from homology"/>
<protein>
    <submittedName>
        <fullName evidence="5">Amidohydrolase</fullName>
    </submittedName>
</protein>
<dbReference type="InterPro" id="IPR011650">
    <property type="entry name" value="Peptidase_M20_dimer"/>
</dbReference>
<dbReference type="GO" id="GO:0046872">
    <property type="term" value="F:metal ion binding"/>
    <property type="evidence" value="ECO:0007669"/>
    <property type="project" value="UniProtKB-KW"/>
</dbReference>
<evidence type="ECO:0000313" key="5">
    <source>
        <dbReference type="EMBL" id="NYT48904.1"/>
    </source>
</evidence>
<keyword evidence="3" id="KW-0479">Metal-binding</keyword>
<dbReference type="EMBL" id="JACCEM010000003">
    <property type="protein sequence ID" value="NYT48904.1"/>
    <property type="molecule type" value="Genomic_DNA"/>
</dbReference>
<dbReference type="SUPFAM" id="SSF53187">
    <property type="entry name" value="Zn-dependent exopeptidases"/>
    <property type="match status" value="1"/>
</dbReference>
<feature type="binding site" evidence="3">
    <location>
        <position position="103"/>
    </location>
    <ligand>
        <name>Mn(2+)</name>
        <dbReference type="ChEBI" id="CHEBI:29035"/>
        <label>2</label>
    </ligand>
</feature>
<feature type="binding site" evidence="3">
    <location>
        <position position="101"/>
    </location>
    <ligand>
        <name>Mn(2+)</name>
        <dbReference type="ChEBI" id="CHEBI:29035"/>
        <label>2</label>
    </ligand>
</feature>
<dbReference type="FunFam" id="3.30.70.360:FF:000014">
    <property type="entry name" value="N-acyl-L-amino acid amidohydrolase"/>
    <property type="match status" value="1"/>
</dbReference>
<dbReference type="Pfam" id="PF01546">
    <property type="entry name" value="Peptidase_M20"/>
    <property type="match status" value="1"/>
</dbReference>
<feature type="binding site" evidence="3">
    <location>
        <position position="136"/>
    </location>
    <ligand>
        <name>Mn(2+)</name>
        <dbReference type="ChEBI" id="CHEBI:29035"/>
        <label>2</label>
    </ligand>
</feature>
<evidence type="ECO:0000256" key="3">
    <source>
        <dbReference type="PIRSR" id="PIRSR005962-1"/>
    </source>
</evidence>
<dbReference type="AlphaFoldDB" id="A0A853FSN2"/>
<dbReference type="Proteomes" id="UP000559809">
    <property type="component" value="Unassembled WGS sequence"/>
</dbReference>
<comment type="cofactor">
    <cofactor evidence="3">
        <name>Mn(2+)</name>
        <dbReference type="ChEBI" id="CHEBI:29035"/>
    </cofactor>
    <text evidence="3">The Mn(2+) ion enhances activity.</text>
</comment>
<dbReference type="PANTHER" id="PTHR11014">
    <property type="entry name" value="PEPTIDASE M20 FAMILY MEMBER"/>
    <property type="match status" value="1"/>
</dbReference>
<dbReference type="PANTHER" id="PTHR11014:SF63">
    <property type="entry name" value="METALLOPEPTIDASE, PUTATIVE (AFU_ORTHOLOGUE AFUA_6G09600)-RELATED"/>
    <property type="match status" value="1"/>
</dbReference>
<organism evidence="5 6">
    <name type="scientific">Parapusillimonas granuli</name>
    <dbReference type="NCBI Taxonomy" id="380911"/>
    <lineage>
        <taxon>Bacteria</taxon>
        <taxon>Pseudomonadati</taxon>
        <taxon>Pseudomonadota</taxon>
        <taxon>Betaproteobacteria</taxon>
        <taxon>Burkholderiales</taxon>
        <taxon>Alcaligenaceae</taxon>
        <taxon>Parapusillimonas</taxon>
    </lineage>
</organism>
<dbReference type="NCBIfam" id="TIGR01891">
    <property type="entry name" value="amidohydrolases"/>
    <property type="match status" value="1"/>
</dbReference>
<dbReference type="PIRSF" id="PIRSF005962">
    <property type="entry name" value="Pept_M20D_amidohydro"/>
    <property type="match status" value="1"/>
</dbReference>
<dbReference type="InterPro" id="IPR017439">
    <property type="entry name" value="Amidohydrolase"/>
</dbReference>
<dbReference type="GO" id="GO:0016787">
    <property type="term" value="F:hydrolase activity"/>
    <property type="evidence" value="ECO:0007669"/>
    <property type="project" value="UniProtKB-KW"/>
</dbReference>
<dbReference type="Gene3D" id="3.30.70.360">
    <property type="match status" value="1"/>
</dbReference>
<feature type="binding site" evidence="3">
    <location>
        <position position="163"/>
    </location>
    <ligand>
        <name>Mn(2+)</name>
        <dbReference type="ChEBI" id="CHEBI:29035"/>
        <label>2</label>
    </ligand>
</feature>
<dbReference type="RefSeq" id="WP_180154208.1">
    <property type="nucleotide sequence ID" value="NZ_JACCEM010000003.1"/>
</dbReference>
<reference evidence="5 6" key="1">
    <citation type="submission" date="2020-07" db="EMBL/GenBank/DDBJ databases">
        <title>Taxonomic revisions and descriptions of new bacterial species based on genomic comparisons in the high-G+C-content subgroup of the family Alcaligenaceae.</title>
        <authorList>
            <person name="Szabo A."/>
            <person name="Felfoldi T."/>
        </authorList>
    </citation>
    <scope>NUCLEOTIDE SEQUENCE [LARGE SCALE GENOMIC DNA]</scope>
    <source>
        <strain evidence="5 6">LMG 24012</strain>
    </source>
</reference>
<evidence type="ECO:0000313" key="6">
    <source>
        <dbReference type="Proteomes" id="UP000559809"/>
    </source>
</evidence>
<dbReference type="CDD" id="cd05666">
    <property type="entry name" value="M20_Acy1-like"/>
    <property type="match status" value="1"/>
</dbReference>